<evidence type="ECO:0000256" key="6">
    <source>
        <dbReference type="ARBA" id="ARBA00022989"/>
    </source>
</evidence>
<evidence type="ECO:0000259" key="9">
    <source>
        <dbReference type="PROSITE" id="PS51012"/>
    </source>
</evidence>
<dbReference type="RefSeq" id="WP_036851376.1">
    <property type="nucleotide sequence ID" value="NZ_JQJD01000027.1"/>
</dbReference>
<feature type="transmembrane region" description="Helical" evidence="8">
    <location>
        <begin position="174"/>
        <end position="196"/>
    </location>
</feature>
<evidence type="ECO:0000256" key="5">
    <source>
        <dbReference type="ARBA" id="ARBA00022692"/>
    </source>
</evidence>
<evidence type="ECO:0000256" key="2">
    <source>
        <dbReference type="ARBA" id="ARBA00007783"/>
    </source>
</evidence>
<dbReference type="InterPro" id="IPR013525">
    <property type="entry name" value="ABC2_TM"/>
</dbReference>
<keyword evidence="11" id="KW-1185">Reference proteome</keyword>
<dbReference type="InterPro" id="IPR047817">
    <property type="entry name" value="ABC2_TM_bact-type"/>
</dbReference>
<feature type="transmembrane region" description="Helical" evidence="8">
    <location>
        <begin position="21"/>
        <end position="40"/>
    </location>
</feature>
<keyword evidence="3" id="KW-0813">Transport</keyword>
<keyword evidence="4" id="KW-1003">Cell membrane</keyword>
<dbReference type="EMBL" id="JQJD01000027">
    <property type="protein sequence ID" value="KGN81296.1"/>
    <property type="molecule type" value="Genomic_DNA"/>
</dbReference>
<evidence type="ECO:0000313" key="10">
    <source>
        <dbReference type="EMBL" id="KGN81296.1"/>
    </source>
</evidence>
<evidence type="ECO:0000313" key="11">
    <source>
        <dbReference type="Proteomes" id="UP000030125"/>
    </source>
</evidence>
<keyword evidence="7 8" id="KW-0472">Membrane</keyword>
<name>A0A0A2ER13_PORCN</name>
<dbReference type="OrthoDB" id="9808686at2"/>
<dbReference type="PANTHER" id="PTHR30294">
    <property type="entry name" value="MEMBRANE COMPONENT OF ABC TRANSPORTER YHHJ-RELATED"/>
    <property type="match status" value="1"/>
</dbReference>
<evidence type="ECO:0000256" key="4">
    <source>
        <dbReference type="ARBA" id="ARBA00022475"/>
    </source>
</evidence>
<evidence type="ECO:0000256" key="3">
    <source>
        <dbReference type="ARBA" id="ARBA00022448"/>
    </source>
</evidence>
<accession>A0A0A2ER13</accession>
<keyword evidence="6 8" id="KW-1133">Transmembrane helix</keyword>
<dbReference type="Proteomes" id="UP000030125">
    <property type="component" value="Unassembled WGS sequence"/>
</dbReference>
<keyword evidence="5 8" id="KW-0812">Transmembrane</keyword>
<feature type="transmembrane region" description="Helical" evidence="8">
    <location>
        <begin position="250"/>
        <end position="272"/>
    </location>
</feature>
<feature type="transmembrane region" description="Helical" evidence="8">
    <location>
        <begin position="284"/>
        <end position="305"/>
    </location>
</feature>
<organism evidence="10 11">
    <name type="scientific">Porphyromonas cangingivalis</name>
    <dbReference type="NCBI Taxonomy" id="36874"/>
    <lineage>
        <taxon>Bacteria</taxon>
        <taxon>Pseudomonadati</taxon>
        <taxon>Bacteroidota</taxon>
        <taxon>Bacteroidia</taxon>
        <taxon>Bacteroidales</taxon>
        <taxon>Porphyromonadaceae</taxon>
        <taxon>Porphyromonas</taxon>
    </lineage>
</organism>
<sequence length="368" mass="41498">MKQLLVFIKKEFQHMFRDRKTLLILFGLPVVQILLFGFALTNEIKNSKIVICDYAKDESSRKIIEKFSANSNFIVEENLLSHTQIEESFKRGSVKLAVVFPHNFENDLLHLNETQVQIIADASDPNTANILTAYTTNILMNYRQERQANQMLPYQITTETRMLYNPELKGAVNFVPGVMALVLMLICVMMTSVSIVREKEYGTMEVLLVSPVNPLLFIVSKAIPYLFLSLVNLTVIVLMSLFLLDVPMNGSLLLFFGVSTLFILATLSLGLLISNLVATQQAAILISLVGLMAPTILFTGFVFPIENMPVALQYFANIVPSKWYYAIVKAIMIKGVGVSAIWQEVFVLMGMTLLFLLISFKKFKIRLS</sequence>
<feature type="transmembrane region" description="Helical" evidence="8">
    <location>
        <begin position="340"/>
        <end position="360"/>
    </location>
</feature>
<dbReference type="PANTHER" id="PTHR30294:SF29">
    <property type="entry name" value="MULTIDRUG ABC TRANSPORTER PERMEASE YBHS-RELATED"/>
    <property type="match status" value="1"/>
</dbReference>
<protein>
    <submittedName>
        <fullName evidence="10">Multidrug ABC transporter permease</fullName>
    </submittedName>
</protein>
<dbReference type="Gene3D" id="3.40.1710.10">
    <property type="entry name" value="abc type-2 transporter like domain"/>
    <property type="match status" value="1"/>
</dbReference>
<evidence type="ECO:0000256" key="8">
    <source>
        <dbReference type="SAM" id="Phobius"/>
    </source>
</evidence>
<gene>
    <name evidence="10" type="ORF">HQ35_04465</name>
</gene>
<evidence type="ECO:0000256" key="1">
    <source>
        <dbReference type="ARBA" id="ARBA00004651"/>
    </source>
</evidence>
<proteinExistence type="inferred from homology"/>
<dbReference type="Pfam" id="PF12698">
    <property type="entry name" value="ABC2_membrane_3"/>
    <property type="match status" value="1"/>
</dbReference>
<comment type="similarity">
    <text evidence="2">Belongs to the ABC-2 integral membrane protein family.</text>
</comment>
<dbReference type="GO" id="GO:0005886">
    <property type="term" value="C:plasma membrane"/>
    <property type="evidence" value="ECO:0007669"/>
    <property type="project" value="UniProtKB-SubCell"/>
</dbReference>
<dbReference type="InterPro" id="IPR051449">
    <property type="entry name" value="ABC-2_transporter_component"/>
</dbReference>
<dbReference type="AlphaFoldDB" id="A0A0A2ER13"/>
<feature type="transmembrane region" description="Helical" evidence="8">
    <location>
        <begin position="225"/>
        <end position="244"/>
    </location>
</feature>
<comment type="caution">
    <text evidence="10">The sequence shown here is derived from an EMBL/GenBank/DDBJ whole genome shotgun (WGS) entry which is preliminary data.</text>
</comment>
<dbReference type="GO" id="GO:0140359">
    <property type="term" value="F:ABC-type transporter activity"/>
    <property type="evidence" value="ECO:0007669"/>
    <property type="project" value="InterPro"/>
</dbReference>
<comment type="subcellular location">
    <subcellularLocation>
        <location evidence="1">Cell membrane</location>
        <topology evidence="1">Multi-pass membrane protein</topology>
    </subcellularLocation>
</comment>
<dbReference type="PROSITE" id="PS51012">
    <property type="entry name" value="ABC_TM2"/>
    <property type="match status" value="1"/>
</dbReference>
<evidence type="ECO:0000256" key="7">
    <source>
        <dbReference type="ARBA" id="ARBA00023136"/>
    </source>
</evidence>
<feature type="domain" description="ABC transmembrane type-2" evidence="9">
    <location>
        <begin position="128"/>
        <end position="366"/>
    </location>
</feature>
<reference evidence="10 11" key="1">
    <citation type="submission" date="2014-08" db="EMBL/GenBank/DDBJ databases">
        <title>Porphyromonas cangingivalis strain:COT-109_OH1386 Genome sequencing.</title>
        <authorList>
            <person name="Wallis C."/>
            <person name="Deusch O."/>
            <person name="O'Flynn C."/>
            <person name="Davis I."/>
            <person name="Jospin G."/>
            <person name="Darling A.E."/>
            <person name="Coil D.A."/>
            <person name="Alexiev A."/>
            <person name="Horsfall A."/>
            <person name="Kirkwood N."/>
            <person name="Harris S."/>
            <person name="Eisen J.A."/>
        </authorList>
    </citation>
    <scope>NUCLEOTIDE SEQUENCE [LARGE SCALE GENOMIC DNA]</scope>
    <source>
        <strain evidence="11">COT-109 OH1386</strain>
    </source>
</reference>